<dbReference type="FunFam" id="2.30.180.10:FF:000032">
    <property type="entry name" value="Fasciclin domain-containing protein, putative"/>
    <property type="match status" value="1"/>
</dbReference>
<protein>
    <submittedName>
        <fullName evidence="3">Fasciclin domain-containing protein</fullName>
    </submittedName>
</protein>
<dbReference type="SMART" id="SM00554">
    <property type="entry name" value="FAS1"/>
    <property type="match status" value="1"/>
</dbReference>
<reference evidence="3 4" key="1">
    <citation type="journal article" date="2016" name="Int. J. Syst. Evol. Microbiol.">
        <title>Proposal of Mucilaginibacter phyllosphaerae sp. nov. isolated from the phyllosphere of Galium album.</title>
        <authorList>
            <person name="Aydogan E.L."/>
            <person name="Busse H.J."/>
            <person name="Moser G."/>
            <person name="Muller C."/>
            <person name="Kampfer P."/>
            <person name="Glaeser S.P."/>
        </authorList>
    </citation>
    <scope>NUCLEOTIDE SEQUENCE [LARGE SCALE GENOMIC DNA]</scope>
    <source>
        <strain evidence="3 4">PP-F2FG21</strain>
    </source>
</reference>
<dbReference type="InterPro" id="IPR050904">
    <property type="entry name" value="Adhesion/Biosynth-related"/>
</dbReference>
<dbReference type="PROSITE" id="PS50213">
    <property type="entry name" value="FAS1"/>
    <property type="match status" value="1"/>
</dbReference>
<dbReference type="EMBL" id="SNQG01000004">
    <property type="protein sequence ID" value="TEW65797.1"/>
    <property type="molecule type" value="Genomic_DNA"/>
</dbReference>
<gene>
    <name evidence="3" type="ORF">E2R65_11695</name>
</gene>
<dbReference type="Proteomes" id="UP000297248">
    <property type="component" value="Unassembled WGS sequence"/>
</dbReference>
<dbReference type="InterPro" id="IPR000782">
    <property type="entry name" value="FAS1_domain"/>
</dbReference>
<dbReference type="PANTHER" id="PTHR10900:SF77">
    <property type="entry name" value="FI19380P1"/>
    <property type="match status" value="1"/>
</dbReference>
<dbReference type="AlphaFoldDB" id="A0A4Y8AB81"/>
<sequence length="200" mass="20230">MNNMKRSILMVGALVLMNFTASRVFAQTQPDTTKKATTTTTTTTAATPAATDGASDVVGALASNPDYSTALSAVKAAGLDATLKTGGPYTIFAPNNAAFSALPPAKLDSLLKDPAKLATVLKGHVVTGKYAKADIIKALNAGKGKATLTTIDGQTLTLSVTADKKLQLANAAGNTALVVLYDLIGANGVVNGLNGVLAPK</sequence>
<feature type="chain" id="PRO_5021470683" evidence="1">
    <location>
        <begin position="27"/>
        <end position="200"/>
    </location>
</feature>
<dbReference type="SUPFAM" id="SSF82153">
    <property type="entry name" value="FAS1 domain"/>
    <property type="match status" value="1"/>
</dbReference>
<feature type="signal peptide" evidence="1">
    <location>
        <begin position="1"/>
        <end position="26"/>
    </location>
</feature>
<dbReference type="PANTHER" id="PTHR10900">
    <property type="entry name" value="PERIOSTIN-RELATED"/>
    <property type="match status" value="1"/>
</dbReference>
<organism evidence="3 4">
    <name type="scientific">Mucilaginibacter phyllosphaerae</name>
    <dbReference type="NCBI Taxonomy" id="1812349"/>
    <lineage>
        <taxon>Bacteria</taxon>
        <taxon>Pseudomonadati</taxon>
        <taxon>Bacteroidota</taxon>
        <taxon>Sphingobacteriia</taxon>
        <taxon>Sphingobacteriales</taxon>
        <taxon>Sphingobacteriaceae</taxon>
        <taxon>Mucilaginibacter</taxon>
    </lineage>
</organism>
<dbReference type="Gene3D" id="2.30.180.10">
    <property type="entry name" value="FAS1 domain"/>
    <property type="match status" value="1"/>
</dbReference>
<dbReference type="InterPro" id="IPR036378">
    <property type="entry name" value="FAS1_dom_sf"/>
</dbReference>
<evidence type="ECO:0000313" key="3">
    <source>
        <dbReference type="EMBL" id="TEW65797.1"/>
    </source>
</evidence>
<dbReference type="Pfam" id="PF02469">
    <property type="entry name" value="Fasciclin"/>
    <property type="match status" value="1"/>
</dbReference>
<accession>A0A4Y8AB81</accession>
<evidence type="ECO:0000313" key="4">
    <source>
        <dbReference type="Proteomes" id="UP000297248"/>
    </source>
</evidence>
<proteinExistence type="predicted"/>
<name>A0A4Y8AB81_9SPHI</name>
<comment type="caution">
    <text evidence="3">The sequence shown here is derived from an EMBL/GenBank/DDBJ whole genome shotgun (WGS) entry which is preliminary data.</text>
</comment>
<keyword evidence="1" id="KW-0732">Signal</keyword>
<feature type="domain" description="FAS1" evidence="2">
    <location>
        <begin position="54"/>
        <end position="197"/>
    </location>
</feature>
<dbReference type="GO" id="GO:0005615">
    <property type="term" value="C:extracellular space"/>
    <property type="evidence" value="ECO:0007669"/>
    <property type="project" value="TreeGrafter"/>
</dbReference>
<evidence type="ECO:0000256" key="1">
    <source>
        <dbReference type="SAM" id="SignalP"/>
    </source>
</evidence>
<evidence type="ECO:0000259" key="2">
    <source>
        <dbReference type="PROSITE" id="PS50213"/>
    </source>
</evidence>